<protein>
    <submittedName>
        <fullName evidence="1">Uncharacterized protein</fullName>
    </submittedName>
</protein>
<gene>
    <name evidence="1" type="ORF">JN12_03935</name>
</gene>
<comment type="caution">
    <text evidence="1">The sequence shown here is derived from an EMBL/GenBank/DDBJ whole genome shotgun (WGS) entry which is preliminary data.</text>
</comment>
<evidence type="ECO:0000313" key="1">
    <source>
        <dbReference type="EMBL" id="TWJ13269.1"/>
    </source>
</evidence>
<dbReference type="RefSeq" id="WP_145026021.1">
    <property type="nucleotide sequence ID" value="NZ_VLLN01000044.1"/>
</dbReference>
<sequence>MNLRLKDGGGETTLQFSGTDRLLLDKVRQYLDDRRGHGESIGPISCSVLCDTCFRPAGADGCTCSAQADRNNWKPLVLSFIYPGLGQFCNRELVRGTVNSALFSAGILMLTTPIIKMVDRSAEFTPGDVNLMAQNIAGLLFLYIVSALDADQVGRKGRRLFSGATGTALRD</sequence>
<name>A0A562V5U3_9BACT</name>
<accession>A0A562V5U3</accession>
<dbReference type="Proteomes" id="UP000319449">
    <property type="component" value="Unassembled WGS sequence"/>
</dbReference>
<dbReference type="EMBL" id="VLLN01000044">
    <property type="protein sequence ID" value="TWJ13269.1"/>
    <property type="molecule type" value="Genomic_DNA"/>
</dbReference>
<proteinExistence type="predicted"/>
<reference evidence="1 2" key="1">
    <citation type="submission" date="2019-07" db="EMBL/GenBank/DDBJ databases">
        <title>Genomic Encyclopedia of Archaeal and Bacterial Type Strains, Phase II (KMG-II): from individual species to whole genera.</title>
        <authorList>
            <person name="Goeker M."/>
        </authorList>
    </citation>
    <scope>NUCLEOTIDE SEQUENCE [LARGE SCALE GENOMIC DNA]</scope>
    <source>
        <strain evidence="1 2">ATCC BAA-1139</strain>
    </source>
</reference>
<evidence type="ECO:0000313" key="2">
    <source>
        <dbReference type="Proteomes" id="UP000319449"/>
    </source>
</evidence>
<organism evidence="1 2">
    <name type="scientific">Geobacter argillaceus</name>
    <dbReference type="NCBI Taxonomy" id="345631"/>
    <lineage>
        <taxon>Bacteria</taxon>
        <taxon>Pseudomonadati</taxon>
        <taxon>Thermodesulfobacteriota</taxon>
        <taxon>Desulfuromonadia</taxon>
        <taxon>Geobacterales</taxon>
        <taxon>Geobacteraceae</taxon>
        <taxon>Geobacter</taxon>
    </lineage>
</organism>
<keyword evidence="2" id="KW-1185">Reference proteome</keyword>
<dbReference type="AlphaFoldDB" id="A0A562V5U3"/>